<organism evidence="3">
    <name type="scientific">Phaeodactylum tricornutum</name>
    <name type="common">Diatom</name>
    <dbReference type="NCBI Taxonomy" id="2850"/>
    <lineage>
        <taxon>Eukaryota</taxon>
        <taxon>Sar</taxon>
        <taxon>Stramenopiles</taxon>
        <taxon>Ochrophyta</taxon>
        <taxon>Bacillariophyta</taxon>
        <taxon>Bacillariophyceae</taxon>
        <taxon>Bacillariophycidae</taxon>
        <taxon>Naviculales</taxon>
        <taxon>Phaeodactylaceae</taxon>
        <taxon>Phaeodactylum</taxon>
    </lineage>
</organism>
<dbReference type="Proteomes" id="UP000836788">
    <property type="component" value="Chromosome 9"/>
</dbReference>
<accession>A0A8J9SKT0</accession>
<dbReference type="SUPFAM" id="SSF48403">
    <property type="entry name" value="Ankyrin repeat"/>
    <property type="match status" value="1"/>
</dbReference>
<dbReference type="Pfam" id="PF01590">
    <property type="entry name" value="GAF"/>
    <property type="match status" value="1"/>
</dbReference>
<gene>
    <name evidence="3" type="ORF">PTTT1_LOCUS55547</name>
</gene>
<dbReference type="AlphaFoldDB" id="A0A8J9SKT0"/>
<evidence type="ECO:0000259" key="2">
    <source>
        <dbReference type="SMART" id="SM00065"/>
    </source>
</evidence>
<evidence type="ECO:0000256" key="1">
    <source>
        <dbReference type="SAM" id="MobiDB-lite"/>
    </source>
</evidence>
<dbReference type="InterPro" id="IPR002110">
    <property type="entry name" value="Ankyrin_rpt"/>
</dbReference>
<dbReference type="PANTHER" id="PTHR43102:SF2">
    <property type="entry name" value="GAF DOMAIN-CONTAINING PROTEIN"/>
    <property type="match status" value="1"/>
</dbReference>
<dbReference type="SUPFAM" id="SSF55781">
    <property type="entry name" value="GAF domain-like"/>
    <property type="match status" value="1"/>
</dbReference>
<dbReference type="Pfam" id="PF12796">
    <property type="entry name" value="Ank_2"/>
    <property type="match status" value="1"/>
</dbReference>
<evidence type="ECO:0000313" key="3">
    <source>
        <dbReference type="EMBL" id="CAG9294703.1"/>
    </source>
</evidence>
<proteinExistence type="predicted"/>
<sequence length="571" mass="63354">MTDVPQLRIANTANNGNTGTACPRNRSVLDYDTEAALLEALQGVHISPRVVVPSRNEEPASTVTIPPQPTTLQVTESASATHVTDWIMPDHPTSSDRTRQTPEQEAARLLVLRSYEILDSSRDDPAFDAITREVQERFQVPWACLSLIDLGRQCRKSMVGDGLSPRDTPRRDTFCGHTILDPSGLLVVPDATLDPLYRHKPAVQGSMALRFYAGCAVTTPEGYRLGALCLLDRQPRPQGLNADDQRDLRTFADRVVLELVARRNRLQSGRKRSASLAQDIKLPFGSIPTAPSSTTASETDSSGTGSDHGTSPPDSPPLRRDENKRSRVDLQALQHAIVPDTAPIMPAVSSSKTHGPPCAPKLCTDLMIPRPPPNVLLPDPQTSGVDPDTYLVQLVEALWGAKLVVKPALELENFFPVISEDQMAAYNMTVVNLARNNQVDQLRTYYQQHGRTVLDCFNRFGEGLLNMACRRGFVDMVQFLLEDVGLSVRVRDDYGRTPLHDACWNPTPQLAIGTWITQRDPVLFLIADKRSYTAFQYARQSDWAVWRQFLWDQRECLHGLTAPHVLAQFSA</sequence>
<name>A0A8J9SKT0_PHATR</name>
<reference evidence="3" key="1">
    <citation type="submission" date="2022-02" db="EMBL/GenBank/DDBJ databases">
        <authorList>
            <person name="Giguere J D."/>
        </authorList>
    </citation>
    <scope>NUCLEOTIDE SEQUENCE</scope>
    <source>
        <strain evidence="3">CCAP 1055/1</strain>
    </source>
</reference>
<dbReference type="InterPro" id="IPR003018">
    <property type="entry name" value="GAF"/>
</dbReference>
<feature type="region of interest" description="Disordered" evidence="1">
    <location>
        <begin position="283"/>
        <end position="324"/>
    </location>
</feature>
<dbReference type="PANTHER" id="PTHR43102">
    <property type="entry name" value="SLR1143 PROTEIN"/>
    <property type="match status" value="1"/>
</dbReference>
<feature type="domain" description="GAF" evidence="2">
    <location>
        <begin position="122"/>
        <end position="269"/>
    </location>
</feature>
<dbReference type="SMART" id="SM00065">
    <property type="entry name" value="GAF"/>
    <property type="match status" value="1"/>
</dbReference>
<dbReference type="EMBL" id="OU594950">
    <property type="protein sequence ID" value="CAG9294703.1"/>
    <property type="molecule type" value="Genomic_DNA"/>
</dbReference>
<dbReference type="Gene3D" id="1.25.40.20">
    <property type="entry name" value="Ankyrin repeat-containing domain"/>
    <property type="match status" value="1"/>
</dbReference>
<feature type="compositionally biased region" description="Low complexity" evidence="1">
    <location>
        <begin position="285"/>
        <end position="312"/>
    </location>
</feature>
<dbReference type="InterPro" id="IPR029016">
    <property type="entry name" value="GAF-like_dom_sf"/>
</dbReference>
<protein>
    <recommendedName>
        <fullName evidence="2">GAF domain-containing protein</fullName>
    </recommendedName>
</protein>
<dbReference type="InterPro" id="IPR036770">
    <property type="entry name" value="Ankyrin_rpt-contain_sf"/>
</dbReference>
<dbReference type="Gene3D" id="3.30.450.40">
    <property type="match status" value="1"/>
</dbReference>